<organism evidence="5 6">
    <name type="scientific">Rhodopseudomonas palustris (strain ATCC BAA-98 / CGA009)</name>
    <dbReference type="NCBI Taxonomy" id="258594"/>
    <lineage>
        <taxon>Bacteria</taxon>
        <taxon>Pseudomonadati</taxon>
        <taxon>Pseudomonadota</taxon>
        <taxon>Alphaproteobacteria</taxon>
        <taxon>Hyphomicrobiales</taxon>
        <taxon>Nitrobacteraceae</taxon>
        <taxon>Rhodopseudomonas</taxon>
    </lineage>
</organism>
<dbReference type="AlphaFoldDB" id="A0AAF0BRP8"/>
<accession>A0AAF0BRP8</accession>
<dbReference type="Pfam" id="PF02397">
    <property type="entry name" value="Bac_transf"/>
    <property type="match status" value="1"/>
</dbReference>
<dbReference type="GO" id="GO:0000271">
    <property type="term" value="P:polysaccharide biosynthetic process"/>
    <property type="evidence" value="ECO:0007669"/>
    <property type="project" value="UniProtKB-KW"/>
</dbReference>
<feature type="domain" description="Bacterial sugar transferase" evidence="4">
    <location>
        <begin position="42"/>
        <end position="233"/>
    </location>
</feature>
<proteinExistence type="inferred from homology"/>
<dbReference type="Proteomes" id="UP000001426">
    <property type="component" value="Chromosome"/>
</dbReference>
<dbReference type="RefSeq" id="WP_234831614.1">
    <property type="nucleotide sequence ID" value="NZ_CP116810.1"/>
</dbReference>
<keyword evidence="6" id="KW-1185">Reference proteome</keyword>
<evidence type="ECO:0000313" key="5">
    <source>
        <dbReference type="EMBL" id="WCL93523.1"/>
    </source>
</evidence>
<name>A0AAF0BRP8_RHOPA</name>
<dbReference type="PANTHER" id="PTHR30576:SF0">
    <property type="entry name" value="UNDECAPRENYL-PHOSPHATE N-ACETYLGALACTOSAMINYL 1-PHOSPHATE TRANSFERASE-RELATED"/>
    <property type="match status" value="1"/>
</dbReference>
<dbReference type="GO" id="GO:0016780">
    <property type="term" value="F:phosphotransferase activity, for other substituted phosphate groups"/>
    <property type="evidence" value="ECO:0007669"/>
    <property type="project" value="TreeGrafter"/>
</dbReference>
<dbReference type="EMBL" id="CP116810">
    <property type="protein sequence ID" value="WCL93523.1"/>
    <property type="molecule type" value="Genomic_DNA"/>
</dbReference>
<evidence type="ECO:0000256" key="3">
    <source>
        <dbReference type="SAM" id="Phobius"/>
    </source>
</evidence>
<evidence type="ECO:0000256" key="1">
    <source>
        <dbReference type="ARBA" id="ARBA00006464"/>
    </source>
</evidence>
<keyword evidence="5" id="KW-0808">Transferase</keyword>
<reference evidence="5 6" key="1">
    <citation type="journal article" date="2004" name="Nat. Biotechnol.">
        <title>Complete genome sequence of the metabolically versatile photosynthetic bacterium Rhodopseudomonas palustris.</title>
        <authorList>
            <person name="Larimer F.W."/>
            <person name="Chain P."/>
            <person name="Hauser L."/>
            <person name="Lamerdin J."/>
            <person name="Malfatti S."/>
            <person name="Do L."/>
            <person name="Land M.L."/>
            <person name="Pelletier D.A."/>
            <person name="Beatty J.T."/>
            <person name="Lang A.S."/>
            <person name="Tabita F.R."/>
            <person name="Gibson J.L."/>
            <person name="Hanson T.E."/>
            <person name="Bobst C."/>
            <person name="Torres J.L."/>
            <person name="Peres C."/>
            <person name="Harrison F.H."/>
            <person name="Gibson J."/>
            <person name="Harwood C.S."/>
        </authorList>
    </citation>
    <scope>NUCLEOTIDE SEQUENCE [LARGE SCALE GENOMIC DNA]</scope>
    <source>
        <strain evidence="6">ATCC BAA-98 / CGA009</strain>
    </source>
</reference>
<dbReference type="KEGG" id="rpa:TX73_017350"/>
<feature type="transmembrane region" description="Helical" evidence="3">
    <location>
        <begin position="47"/>
        <end position="72"/>
    </location>
</feature>
<gene>
    <name evidence="5" type="ORF">TX73_017350</name>
</gene>
<dbReference type="InterPro" id="IPR003362">
    <property type="entry name" value="Bact_transf"/>
</dbReference>
<keyword evidence="3" id="KW-0812">Transmembrane</keyword>
<sequence length="239" mass="26832">MTVHLDIYGRLESTTMDGLLRTDTELALADRSPPTPVGCASKRTLDLLLALSGLLILAPLLLLCYFATMISSPGPVIFRHRRVGFNGQRFNCLKFRTMAVDANERLQKLLESDPEAAEEWRQTQKLRSDPRITLVGAALRKSSLDELPQLFNVLKGEMSIVGPRPVTEEELSRYGHCSAEYLACRPGLTGLWQVSGRNTTTYDRRVALDSYYANNWSHRLDMRIILVTIPTLLTAYGAY</sequence>
<comment type="similarity">
    <text evidence="1">Belongs to the bacterial sugar transferase family.</text>
</comment>
<keyword evidence="2" id="KW-0270">Exopolysaccharide synthesis</keyword>
<evidence type="ECO:0000313" key="6">
    <source>
        <dbReference type="Proteomes" id="UP000001426"/>
    </source>
</evidence>
<evidence type="ECO:0000256" key="2">
    <source>
        <dbReference type="ARBA" id="ARBA00023169"/>
    </source>
</evidence>
<evidence type="ECO:0000259" key="4">
    <source>
        <dbReference type="Pfam" id="PF02397"/>
    </source>
</evidence>
<protein>
    <submittedName>
        <fullName evidence="5">Sugar transferase</fullName>
    </submittedName>
</protein>
<dbReference type="PANTHER" id="PTHR30576">
    <property type="entry name" value="COLANIC BIOSYNTHESIS UDP-GLUCOSE LIPID CARRIER TRANSFERASE"/>
    <property type="match status" value="1"/>
</dbReference>
<keyword evidence="3" id="KW-0472">Membrane</keyword>
<keyword evidence="3" id="KW-1133">Transmembrane helix</keyword>